<sequence length="479" mass="54735">MYPDWPESAADMVPLPTCDGPKLKPFDFQGPQKIEFLDYLGDGLHSHVMKVKILGQVYALKLFRFGYDESWVNLAGDVNTNDLEVMSAFYNYQEPFSCECRAFGRLQEAGYEELAIRCFGYLLLDEQHERAMMDRFSHLNLDFNGDDEWPGDEDMRSRFLGRDGRPPPIRGIVKEFGPGDEDLRARNMRRLLRDVIQLQQLGIIQLDVAHPQIISGKLCDFSTAITVPHFLTNPELNPCLTPESISTMERETFDISCNDYWEFDDMVHSWNMEHEKNEISVHAFPGGTYPKIYNLRNWFELEGAQKHVDEEACRLPVGVWHHCEHLLISPSSPEGRESREIKTVKITTIKIEIISVGSIEIDYSKLRREYIDAVPGPRYRHDGNLPPFKALAEAAHHHLLVRLDVPVSSLGITADIRKLSQRPEKRLGRFVELAHKSPAAPLGAWSPDSNHQSRPRVVVERDNVVHGQSLRPTREAGEG</sequence>
<organism evidence="2 3">
    <name type="scientific">Cytospora chrysosperma</name>
    <name type="common">Cytospora canker fungus</name>
    <name type="synonym">Sphaeria chrysosperma</name>
    <dbReference type="NCBI Taxonomy" id="252740"/>
    <lineage>
        <taxon>Eukaryota</taxon>
        <taxon>Fungi</taxon>
        <taxon>Dikarya</taxon>
        <taxon>Ascomycota</taxon>
        <taxon>Pezizomycotina</taxon>
        <taxon>Sordariomycetes</taxon>
        <taxon>Sordariomycetidae</taxon>
        <taxon>Diaporthales</taxon>
        <taxon>Cytosporaceae</taxon>
        <taxon>Cytospora</taxon>
    </lineage>
</organism>
<dbReference type="Proteomes" id="UP000284375">
    <property type="component" value="Unassembled WGS sequence"/>
</dbReference>
<protein>
    <recommendedName>
        <fullName evidence="4">Protein kinase domain-containing protein</fullName>
    </recommendedName>
</protein>
<dbReference type="Pfam" id="PF13095">
    <property type="entry name" value="FTA2"/>
    <property type="match status" value="1"/>
</dbReference>
<proteinExistence type="predicted"/>
<dbReference type="STRING" id="252740.A0A423WJD3"/>
<evidence type="ECO:0000313" key="3">
    <source>
        <dbReference type="Proteomes" id="UP000284375"/>
    </source>
</evidence>
<name>A0A423WJD3_CYTCH</name>
<evidence type="ECO:0000313" key="2">
    <source>
        <dbReference type="EMBL" id="ROW03500.1"/>
    </source>
</evidence>
<reference evidence="2 3" key="1">
    <citation type="submission" date="2015-09" db="EMBL/GenBank/DDBJ databases">
        <title>Host preference determinants of Valsa canker pathogens revealed by comparative genomics.</title>
        <authorList>
            <person name="Yin Z."/>
            <person name="Huang L."/>
        </authorList>
    </citation>
    <scope>NUCLEOTIDE SEQUENCE [LARGE SCALE GENOMIC DNA]</scope>
    <source>
        <strain evidence="2 3">YSFL</strain>
    </source>
</reference>
<dbReference type="EMBL" id="LJZO01000003">
    <property type="protein sequence ID" value="ROW03500.1"/>
    <property type="molecule type" value="Genomic_DNA"/>
</dbReference>
<feature type="region of interest" description="Disordered" evidence="1">
    <location>
        <begin position="441"/>
        <end position="479"/>
    </location>
</feature>
<comment type="caution">
    <text evidence="2">The sequence shown here is derived from an EMBL/GenBank/DDBJ whole genome shotgun (WGS) entry which is preliminary data.</text>
</comment>
<dbReference type="AlphaFoldDB" id="A0A423WJD3"/>
<dbReference type="OrthoDB" id="3432781at2759"/>
<evidence type="ECO:0000256" key="1">
    <source>
        <dbReference type="SAM" id="MobiDB-lite"/>
    </source>
</evidence>
<dbReference type="InterPro" id="IPR025213">
    <property type="entry name" value="Sim4_Fta2"/>
</dbReference>
<evidence type="ECO:0008006" key="4">
    <source>
        <dbReference type="Google" id="ProtNLM"/>
    </source>
</evidence>
<accession>A0A423WJD3</accession>
<keyword evidence="3" id="KW-1185">Reference proteome</keyword>
<gene>
    <name evidence="2" type="ORF">VSDG_01346</name>
</gene>